<proteinExistence type="predicted"/>
<evidence type="ECO:0000313" key="3">
    <source>
        <dbReference type="Proteomes" id="UP000076858"/>
    </source>
</evidence>
<feature type="compositionally biased region" description="Basic and acidic residues" evidence="1">
    <location>
        <begin position="100"/>
        <end position="110"/>
    </location>
</feature>
<evidence type="ECO:0008006" key="4">
    <source>
        <dbReference type="Google" id="ProtNLM"/>
    </source>
</evidence>
<name>A0A164G6K8_9CRUS</name>
<evidence type="ECO:0000256" key="1">
    <source>
        <dbReference type="SAM" id="MobiDB-lite"/>
    </source>
</evidence>
<protein>
    <recommendedName>
        <fullName evidence="4">Copia protein (Gag-int-pol protein)</fullName>
    </recommendedName>
</protein>
<reference evidence="2 3" key="1">
    <citation type="submission" date="2016-03" db="EMBL/GenBank/DDBJ databases">
        <title>EvidentialGene: Evidence-directed Construction of Genes on Genomes.</title>
        <authorList>
            <person name="Gilbert D.G."/>
            <person name="Choi J.-H."/>
            <person name="Mockaitis K."/>
            <person name="Colbourne J."/>
            <person name="Pfrender M."/>
        </authorList>
    </citation>
    <scope>NUCLEOTIDE SEQUENCE [LARGE SCALE GENOMIC DNA]</scope>
    <source>
        <strain evidence="2 3">Xinb3</strain>
        <tissue evidence="2">Complete organism</tissue>
    </source>
</reference>
<keyword evidence="3" id="KW-1185">Reference proteome</keyword>
<dbReference type="OrthoDB" id="413361at2759"/>
<dbReference type="Proteomes" id="UP000076858">
    <property type="component" value="Unassembled WGS sequence"/>
</dbReference>
<comment type="caution">
    <text evidence="2">The sequence shown here is derived from an EMBL/GenBank/DDBJ whole genome shotgun (WGS) entry which is preliminary data.</text>
</comment>
<sequence>MRTMIQKLSNIADQLIEREQVLPEVKLVFKAIATLPENFRIVRTVWTSLPANDRTLDHLLQRLITEESVLKSYQKIEHNNEAAFTANNSRQRFNSGRGGSGREHCHGSAR</sequence>
<evidence type="ECO:0000313" key="2">
    <source>
        <dbReference type="EMBL" id="KZR98588.1"/>
    </source>
</evidence>
<feature type="compositionally biased region" description="Polar residues" evidence="1">
    <location>
        <begin position="85"/>
        <end position="94"/>
    </location>
</feature>
<dbReference type="EMBL" id="LRGB01016491">
    <property type="protein sequence ID" value="KZR98588.1"/>
    <property type="molecule type" value="Genomic_DNA"/>
</dbReference>
<organism evidence="2 3">
    <name type="scientific">Daphnia magna</name>
    <dbReference type="NCBI Taxonomy" id="35525"/>
    <lineage>
        <taxon>Eukaryota</taxon>
        <taxon>Metazoa</taxon>
        <taxon>Ecdysozoa</taxon>
        <taxon>Arthropoda</taxon>
        <taxon>Crustacea</taxon>
        <taxon>Branchiopoda</taxon>
        <taxon>Diplostraca</taxon>
        <taxon>Cladocera</taxon>
        <taxon>Anomopoda</taxon>
        <taxon>Daphniidae</taxon>
        <taxon>Daphnia</taxon>
    </lineage>
</organism>
<dbReference type="AlphaFoldDB" id="A0A164G6K8"/>
<accession>A0A164G6K8</accession>
<gene>
    <name evidence="2" type="ORF">APZ42_005921</name>
</gene>
<feature type="region of interest" description="Disordered" evidence="1">
    <location>
        <begin position="85"/>
        <end position="110"/>
    </location>
</feature>